<feature type="compositionally biased region" description="Basic and acidic residues" evidence="2">
    <location>
        <begin position="455"/>
        <end position="468"/>
    </location>
</feature>
<reference evidence="3 4" key="1">
    <citation type="journal article" date="2014" name="Genome Biol. Evol.">
        <title>Comparative genomics and transcriptomics analyses reveal divergent lifestyle features of nematode endoparasitic fungus Hirsutella minnesotensis.</title>
        <authorList>
            <person name="Lai Y."/>
            <person name="Liu K."/>
            <person name="Zhang X."/>
            <person name="Zhang X."/>
            <person name="Li K."/>
            <person name="Wang N."/>
            <person name="Shu C."/>
            <person name="Wu Y."/>
            <person name="Wang C."/>
            <person name="Bushley K.E."/>
            <person name="Xiang M."/>
            <person name="Liu X."/>
        </authorList>
    </citation>
    <scope>NUCLEOTIDE SEQUENCE [LARGE SCALE GENOMIC DNA]</scope>
    <source>
        <strain evidence="3 4">3608</strain>
    </source>
</reference>
<keyword evidence="1" id="KW-0175">Coiled coil</keyword>
<feature type="coiled-coil region" evidence="1">
    <location>
        <begin position="49"/>
        <end position="104"/>
    </location>
</feature>
<evidence type="ECO:0000256" key="2">
    <source>
        <dbReference type="SAM" id="MobiDB-lite"/>
    </source>
</evidence>
<dbReference type="OrthoDB" id="4755094at2759"/>
<dbReference type="Gene3D" id="1.20.120.330">
    <property type="entry name" value="Nucleotidyltransferases domain 2"/>
    <property type="match status" value="1"/>
</dbReference>
<evidence type="ECO:0000313" key="3">
    <source>
        <dbReference type="EMBL" id="KJZ74835.1"/>
    </source>
</evidence>
<organism evidence="3 4">
    <name type="scientific">Hirsutella minnesotensis 3608</name>
    <dbReference type="NCBI Taxonomy" id="1043627"/>
    <lineage>
        <taxon>Eukaryota</taxon>
        <taxon>Fungi</taxon>
        <taxon>Dikarya</taxon>
        <taxon>Ascomycota</taxon>
        <taxon>Pezizomycotina</taxon>
        <taxon>Sordariomycetes</taxon>
        <taxon>Hypocreomycetidae</taxon>
        <taxon>Hypocreales</taxon>
        <taxon>Ophiocordycipitaceae</taxon>
        <taxon>Hirsutella</taxon>
    </lineage>
</organism>
<protein>
    <submittedName>
        <fullName evidence="3">Uncharacterized protein</fullName>
    </submittedName>
</protein>
<sequence>MEPGINNNITRKSEQLISVLMIPETTLDGKTGSTRPELEARLVEEVRLRRFTEDVLDSRQEELEQQEMENRRLSKTIETLQRELAEAQRQLNEARSHTKAKTKQLQDAKDHIFRLQPRRKDITETEAQDAYKKLCSNVQRWVENRLPPILDEMESGRLRNRPSSSQAARFASLIREPARHCLSAHLSDEHHVISVIMYYLWLAFFSKSFYCPLDSSDDDATLMWIDELESTMEKLPRDHAHCREWRSETLTALSSQPLFKTRQAAYIKLVSDDLASILSLVVPRAALVDLQSSVRRTLVEPAADFAHKLQLATNIFSLKWPARNASTRLEVYECINLASGGLVLDLSSPGSKASSRKVKYLFDVAPGLFVERVEVGKKGPLKAIYRPNVLVYSGDGEVPQRPTLMKWVCDGASTSSRDMPPRAAVPRSKSIPCFDDVLSDSDDAATQDLLHSCRRPKEGDCDGPRPWE</sequence>
<keyword evidence="4" id="KW-1185">Reference proteome</keyword>
<name>A0A0F7ZP40_9HYPO</name>
<evidence type="ECO:0000256" key="1">
    <source>
        <dbReference type="SAM" id="Coils"/>
    </source>
</evidence>
<proteinExistence type="predicted"/>
<dbReference type="Proteomes" id="UP000054481">
    <property type="component" value="Unassembled WGS sequence"/>
</dbReference>
<dbReference type="EMBL" id="KQ030522">
    <property type="protein sequence ID" value="KJZ74835.1"/>
    <property type="molecule type" value="Genomic_DNA"/>
</dbReference>
<dbReference type="AlphaFoldDB" id="A0A0F7ZP40"/>
<gene>
    <name evidence="3" type="ORF">HIM_05744</name>
</gene>
<evidence type="ECO:0000313" key="4">
    <source>
        <dbReference type="Proteomes" id="UP000054481"/>
    </source>
</evidence>
<feature type="region of interest" description="Disordered" evidence="2">
    <location>
        <begin position="449"/>
        <end position="468"/>
    </location>
</feature>
<accession>A0A0F7ZP40</accession>